<evidence type="ECO:0000313" key="1">
    <source>
        <dbReference type="EMBL" id="RRG19145.1"/>
    </source>
</evidence>
<sequence length="500" mass="55141">MRKISIYILGLAMFITLWGCEKDFLEVNIDPNNPPSEVGTPELIFPSAVASSAGRLGGEYAVLGGMWSQHWTQSNAANQYKSVDQYNITSSSYNGAFSEMFSGALNDYTFVIDKSEETENWIYYLMGTVMKAYNYQVMVDLYDKLPYDEAFLGDANLAPVYEDGKDIYTKLIASIDTALIKDFSAATNTVPGKKDFLFEGDATKWKQFANTLKLKLYLRMINADPSAAQAGVESVFANGIGFLGEDAAMTQFEDAPDKSNPFFEYNFRQLNVATNLRASNTLMSYLLSNSDTRLDAIYKPGSGGQFAMYQGQFNASSTAIDPDQPSVAKQSPIEPVRFISAAESYFMQAEAIERFGVTGDAKAMYDAGVTAAFEQFAFDAQYNEYNLDAAPFIAAGGKYEYPSGGSLENKIEAIIVQKWVSCVGSHSLESFFEQNRTGYPQVSTVPGSDPTYVAGQFTYSLEGVTGGLFPKRLVFPDIEINRNPNTPAKVAVTEKVWWAK</sequence>
<gene>
    <name evidence="1" type="ORF">DWB61_16625</name>
</gene>
<dbReference type="EMBL" id="QQWG01000025">
    <property type="protein sequence ID" value="RRG19145.1"/>
    <property type="molecule type" value="Genomic_DNA"/>
</dbReference>
<dbReference type="Proteomes" id="UP000285794">
    <property type="component" value="Unassembled WGS sequence"/>
</dbReference>
<organism evidence="1 2">
    <name type="scientific">Ancylomarina euxinus</name>
    <dbReference type="NCBI Taxonomy" id="2283627"/>
    <lineage>
        <taxon>Bacteria</taxon>
        <taxon>Pseudomonadati</taxon>
        <taxon>Bacteroidota</taxon>
        <taxon>Bacteroidia</taxon>
        <taxon>Marinilabiliales</taxon>
        <taxon>Marinifilaceae</taxon>
        <taxon>Ancylomarina</taxon>
    </lineage>
</organism>
<dbReference type="InterPro" id="IPR011990">
    <property type="entry name" value="TPR-like_helical_dom_sf"/>
</dbReference>
<accession>A0A425XWX6</accession>
<dbReference type="OrthoDB" id="1387301at2"/>
<dbReference type="Pfam" id="PF12771">
    <property type="entry name" value="SusD-like_2"/>
    <property type="match status" value="1"/>
</dbReference>
<reference evidence="1 2" key="1">
    <citation type="submission" date="2018-07" db="EMBL/GenBank/DDBJ databases">
        <title>Draft genome sequence of Ancylomarina sp. M1P.</title>
        <authorList>
            <person name="Yadav S."/>
            <person name="Villanueva L."/>
            <person name="Damste J.S.S."/>
        </authorList>
    </citation>
    <scope>NUCLEOTIDE SEQUENCE [LARGE SCALE GENOMIC DNA]</scope>
    <source>
        <strain evidence="1 2">M1P</strain>
    </source>
</reference>
<keyword evidence="1" id="KW-0449">Lipoprotein</keyword>
<dbReference type="Gene3D" id="1.25.40.390">
    <property type="match status" value="1"/>
</dbReference>
<evidence type="ECO:0000313" key="2">
    <source>
        <dbReference type="Proteomes" id="UP000285794"/>
    </source>
</evidence>
<keyword evidence="2" id="KW-1185">Reference proteome</keyword>
<proteinExistence type="predicted"/>
<dbReference type="InterPro" id="IPR041662">
    <property type="entry name" value="SusD-like_2"/>
</dbReference>
<name>A0A425XWX6_9BACT</name>
<dbReference type="SUPFAM" id="SSF48452">
    <property type="entry name" value="TPR-like"/>
    <property type="match status" value="1"/>
</dbReference>
<protein>
    <submittedName>
        <fullName evidence="1">SusD/RagB family nutrient-binding outer membrane lipoprotein</fullName>
    </submittedName>
</protein>
<comment type="caution">
    <text evidence="1">The sequence shown here is derived from an EMBL/GenBank/DDBJ whole genome shotgun (WGS) entry which is preliminary data.</text>
</comment>
<dbReference type="AlphaFoldDB" id="A0A425XWX6"/>
<dbReference type="RefSeq" id="WP_125032033.1">
    <property type="nucleotide sequence ID" value="NZ_JAPXVP010000022.1"/>
</dbReference>